<dbReference type="RefSeq" id="WP_208864432.1">
    <property type="nucleotide sequence ID" value="NZ_FOJM01000017.1"/>
</dbReference>
<dbReference type="InterPro" id="IPR033985">
    <property type="entry name" value="SusD-like_N"/>
</dbReference>
<dbReference type="GO" id="GO:0009279">
    <property type="term" value="C:cell outer membrane"/>
    <property type="evidence" value="ECO:0007669"/>
    <property type="project" value="UniProtKB-SubCell"/>
</dbReference>
<reference evidence="3" key="1">
    <citation type="submission" date="2016-10" db="EMBL/GenBank/DDBJ databases">
        <authorList>
            <person name="Varghese N."/>
            <person name="Submissions S."/>
        </authorList>
    </citation>
    <scope>NUCLEOTIDE SEQUENCE [LARGE SCALE GENOMIC DNA]</scope>
    <source>
        <strain evidence="3">DSM 18130</strain>
    </source>
</reference>
<dbReference type="Proteomes" id="UP000198836">
    <property type="component" value="Unassembled WGS sequence"/>
</dbReference>
<dbReference type="SUPFAM" id="SSF48452">
    <property type="entry name" value="TPR-like"/>
    <property type="match status" value="1"/>
</dbReference>
<accession>A0A1I0U0F2</accession>
<evidence type="ECO:0000313" key="3">
    <source>
        <dbReference type="Proteomes" id="UP000198836"/>
    </source>
</evidence>
<feature type="domain" description="SusD-like N-terminal" evidence="1">
    <location>
        <begin position="24"/>
        <end position="227"/>
    </location>
</feature>
<evidence type="ECO:0000259" key="1">
    <source>
        <dbReference type="Pfam" id="PF14322"/>
    </source>
</evidence>
<dbReference type="Gene3D" id="1.25.40.390">
    <property type="match status" value="1"/>
</dbReference>
<gene>
    <name evidence="2" type="ORF">SAMN04488511_117125</name>
</gene>
<organism evidence="2 3">
    <name type="scientific">Pedobacter suwonensis</name>
    <dbReference type="NCBI Taxonomy" id="332999"/>
    <lineage>
        <taxon>Bacteria</taxon>
        <taxon>Pseudomonadati</taxon>
        <taxon>Bacteroidota</taxon>
        <taxon>Sphingobacteriia</taxon>
        <taxon>Sphingobacteriales</taxon>
        <taxon>Sphingobacteriaceae</taxon>
        <taxon>Pedobacter</taxon>
    </lineage>
</organism>
<dbReference type="InterPro" id="IPR011990">
    <property type="entry name" value="TPR-like_helical_dom_sf"/>
</dbReference>
<sequence length="492" mass="54431">MKIKKSIYSVLGMCLLFSTQGCNKYLDKEPDNRTEINSVEKVAQLVATAYPQADYYTFTEAASDNAEDKGNGVGTIDDVSTLPYFWKDVIGDDTGTSTSYWNGCYSGIAAANQALESIEKNNLGNGALPYKGEALVARAYAHFMLVTFFAKEYVIGGTNDSPGIPYVTAPETKVVQQYDRGTVQSTYEKIEKDLTEGMALLSATAYKVPKYHFTPAAAHAFASRFYLFKGEWQKVIDHANAVTVGGDYTGIVRPINSTLFALSSADYRAAFTRSDQKYNLLLANQYSVYQRLTSPKYGYGANLVKMFAAGGTYGNITGKAYANKILSYGVPNYTTYKYYEYFFLTDQVAQIGYPYLMAPLLTTDEALLNRGEAYAKLGQYENALKDANLILANTVRGYTATDAATQAKVATFYNTADPKEGIVKLILDIKKAQFLQEGMRWMDLVRNHLPVKHNLFDASGVETTVTLEANDPRRVFQIPEQAKLSGVPLNPR</sequence>
<evidence type="ECO:0000313" key="2">
    <source>
        <dbReference type="EMBL" id="SFA57524.1"/>
    </source>
</evidence>
<dbReference type="STRING" id="332999.SAMN04488511_117125"/>
<protein>
    <submittedName>
        <fullName evidence="2">SusD family protein</fullName>
    </submittedName>
</protein>
<dbReference type="Pfam" id="PF14322">
    <property type="entry name" value="SusD-like_3"/>
    <property type="match status" value="1"/>
</dbReference>
<dbReference type="AlphaFoldDB" id="A0A1I0U0F2"/>
<keyword evidence="3" id="KW-1185">Reference proteome</keyword>
<name>A0A1I0U0F2_9SPHI</name>
<proteinExistence type="predicted"/>
<dbReference type="PROSITE" id="PS51257">
    <property type="entry name" value="PROKAR_LIPOPROTEIN"/>
    <property type="match status" value="1"/>
</dbReference>
<dbReference type="EMBL" id="FOJM01000017">
    <property type="protein sequence ID" value="SFA57524.1"/>
    <property type="molecule type" value="Genomic_DNA"/>
</dbReference>